<evidence type="ECO:0000259" key="3">
    <source>
        <dbReference type="Pfam" id="PF03795"/>
    </source>
</evidence>
<evidence type="ECO:0000313" key="5">
    <source>
        <dbReference type="Proteomes" id="UP000320176"/>
    </source>
</evidence>
<reference evidence="4 5" key="1">
    <citation type="submission" date="2019-02" db="EMBL/GenBank/DDBJ databases">
        <title>Deep-cultivation of Planctomycetes and their phenomic and genomic characterization uncovers novel biology.</title>
        <authorList>
            <person name="Wiegand S."/>
            <person name="Jogler M."/>
            <person name="Boedeker C."/>
            <person name="Pinto D."/>
            <person name="Vollmers J."/>
            <person name="Rivas-Marin E."/>
            <person name="Kohn T."/>
            <person name="Peeters S.H."/>
            <person name="Heuer A."/>
            <person name="Rast P."/>
            <person name="Oberbeckmann S."/>
            <person name="Bunk B."/>
            <person name="Jeske O."/>
            <person name="Meyerdierks A."/>
            <person name="Storesund J.E."/>
            <person name="Kallscheuer N."/>
            <person name="Luecker S."/>
            <person name="Lage O.M."/>
            <person name="Pohl T."/>
            <person name="Merkel B.J."/>
            <person name="Hornburger P."/>
            <person name="Mueller R.-W."/>
            <person name="Bruemmer F."/>
            <person name="Labrenz M."/>
            <person name="Spormann A.M."/>
            <person name="Op Den Camp H."/>
            <person name="Overmann J."/>
            <person name="Amann R."/>
            <person name="Jetten M.S.M."/>
            <person name="Mascher T."/>
            <person name="Medema M.H."/>
            <person name="Devos D.P."/>
            <person name="Kaster A.-K."/>
            <person name="Ovreas L."/>
            <person name="Rohde M."/>
            <person name="Galperin M.Y."/>
            <person name="Jogler C."/>
        </authorList>
    </citation>
    <scope>NUCLEOTIDE SEQUENCE [LARGE SCALE GENOMIC DNA]</scope>
    <source>
        <strain evidence="4 5">Pla52n</strain>
    </source>
</reference>
<dbReference type="InterPro" id="IPR028973">
    <property type="entry name" value="PhnB-like"/>
</dbReference>
<dbReference type="Gene3D" id="3.10.180.10">
    <property type="entry name" value="2,3-Dihydroxybiphenyl 1,2-Dioxygenase, domain 1"/>
    <property type="match status" value="1"/>
</dbReference>
<comment type="similarity">
    <text evidence="1">Belongs to the YciI family.</text>
</comment>
<dbReference type="InterPro" id="IPR004360">
    <property type="entry name" value="Glyas_Fos-R_dOase_dom"/>
</dbReference>
<proteinExistence type="inferred from homology"/>
<feature type="domain" description="YCII-related" evidence="3">
    <location>
        <begin position="1"/>
        <end position="115"/>
    </location>
</feature>
<name>A0A5C6AZB5_9BACT</name>
<sequence length="281" mass="31102">MRVMVIVKATKGSEAGEMPSMELMTAMGQFNEELVKAGIMKAGDGLKPSSEAKRVRFHGQQRTVTDGPFTETRELIAGFWIWEVASMDEAIQWVKRCPNPMMEDSDIDIRPIFEMEDFAEADPQGTIREQEDSLRQKLSLQGSSVQPYLFFGGRCEEALQFYQSALGATVLMKMRFNETPDPTPEGMLQPGFEDKIMHASFTVGAMTLMASDGCNDQSKFDGFRLALSVPTEEAADAAFNALADGGTVDMPLTKTFWSPRYGMVTDPFGVAWMVMVPGETP</sequence>
<accession>A0A5C6AZB5</accession>
<evidence type="ECO:0000313" key="4">
    <source>
        <dbReference type="EMBL" id="TWU04827.1"/>
    </source>
</evidence>
<dbReference type="CDD" id="cd06588">
    <property type="entry name" value="PhnB_like"/>
    <property type="match status" value="1"/>
</dbReference>
<protein>
    <recommendedName>
        <fullName evidence="6">YCII-related domain protein</fullName>
    </recommendedName>
</protein>
<dbReference type="Pfam" id="PF00903">
    <property type="entry name" value="Glyoxalase"/>
    <property type="match status" value="1"/>
</dbReference>
<dbReference type="OrthoDB" id="9795306at2"/>
<dbReference type="PANTHER" id="PTHR35174:SF4">
    <property type="entry name" value="BLL7163 PROTEIN"/>
    <property type="match status" value="1"/>
</dbReference>
<dbReference type="InterPro" id="IPR005545">
    <property type="entry name" value="YCII"/>
</dbReference>
<dbReference type="PANTHER" id="PTHR35174">
    <property type="entry name" value="BLL7171 PROTEIN-RELATED"/>
    <property type="match status" value="1"/>
</dbReference>
<comment type="caution">
    <text evidence="4">The sequence shown here is derived from an EMBL/GenBank/DDBJ whole genome shotgun (WGS) entry which is preliminary data.</text>
</comment>
<keyword evidence="5" id="KW-1185">Reference proteome</keyword>
<dbReference type="SUPFAM" id="SSF54593">
    <property type="entry name" value="Glyoxalase/Bleomycin resistance protein/Dihydroxybiphenyl dioxygenase"/>
    <property type="match status" value="1"/>
</dbReference>
<organism evidence="4 5">
    <name type="scientific">Stieleria varia</name>
    <dbReference type="NCBI Taxonomy" id="2528005"/>
    <lineage>
        <taxon>Bacteria</taxon>
        <taxon>Pseudomonadati</taxon>
        <taxon>Planctomycetota</taxon>
        <taxon>Planctomycetia</taxon>
        <taxon>Pirellulales</taxon>
        <taxon>Pirellulaceae</taxon>
        <taxon>Stieleria</taxon>
    </lineage>
</organism>
<feature type="domain" description="Glyoxalase/fosfomycin resistance/dioxygenase" evidence="2">
    <location>
        <begin position="148"/>
        <end position="274"/>
    </location>
</feature>
<evidence type="ECO:0000256" key="1">
    <source>
        <dbReference type="ARBA" id="ARBA00007689"/>
    </source>
</evidence>
<dbReference type="AlphaFoldDB" id="A0A5C6AZB5"/>
<evidence type="ECO:0008006" key="6">
    <source>
        <dbReference type="Google" id="ProtNLM"/>
    </source>
</evidence>
<dbReference type="InterPro" id="IPR029068">
    <property type="entry name" value="Glyas_Bleomycin-R_OHBP_Dase"/>
</dbReference>
<gene>
    <name evidence="4" type="ORF">Pla52n_28710</name>
</gene>
<evidence type="ECO:0000259" key="2">
    <source>
        <dbReference type="Pfam" id="PF00903"/>
    </source>
</evidence>
<dbReference type="Proteomes" id="UP000320176">
    <property type="component" value="Unassembled WGS sequence"/>
</dbReference>
<dbReference type="Pfam" id="PF03795">
    <property type="entry name" value="YCII"/>
    <property type="match status" value="1"/>
</dbReference>
<dbReference type="InterPro" id="IPR011008">
    <property type="entry name" value="Dimeric_a/b-barrel"/>
</dbReference>
<dbReference type="SUPFAM" id="SSF54909">
    <property type="entry name" value="Dimeric alpha+beta barrel"/>
    <property type="match status" value="1"/>
</dbReference>
<dbReference type="Gene3D" id="3.30.70.1060">
    <property type="entry name" value="Dimeric alpha+beta barrel"/>
    <property type="match status" value="1"/>
</dbReference>
<dbReference type="EMBL" id="SJPN01000003">
    <property type="protein sequence ID" value="TWU04827.1"/>
    <property type="molecule type" value="Genomic_DNA"/>
</dbReference>
<dbReference type="RefSeq" id="WP_146520175.1">
    <property type="nucleotide sequence ID" value="NZ_CP151726.1"/>
</dbReference>